<dbReference type="EMBL" id="ML737620">
    <property type="protein sequence ID" value="KAE8366052.1"/>
    <property type="molecule type" value="Genomic_DNA"/>
</dbReference>
<accession>A0A5N7A8A7</accession>
<dbReference type="GeneID" id="43650894"/>
<keyword evidence="2" id="KW-1185">Reference proteome</keyword>
<dbReference type="Proteomes" id="UP000326268">
    <property type="component" value="Unassembled WGS sequence"/>
</dbReference>
<name>A0A5N7A8A7_9EURO</name>
<dbReference type="RefSeq" id="XP_031929133.1">
    <property type="nucleotide sequence ID" value="XM_032066448.1"/>
</dbReference>
<dbReference type="AlphaFoldDB" id="A0A5N7A8A7"/>
<proteinExistence type="predicted"/>
<reference evidence="1 2" key="1">
    <citation type="submission" date="2019-04" db="EMBL/GenBank/DDBJ databases">
        <title>Friends and foes A comparative genomics studyof 23 Aspergillus species from section Flavi.</title>
        <authorList>
            <consortium name="DOE Joint Genome Institute"/>
            <person name="Kjaerbolling I."/>
            <person name="Vesth T."/>
            <person name="Frisvad J.C."/>
            <person name="Nybo J.L."/>
            <person name="Theobald S."/>
            <person name="Kildgaard S."/>
            <person name="Isbrandt T."/>
            <person name="Kuo A."/>
            <person name="Sato A."/>
            <person name="Lyhne E.K."/>
            <person name="Kogle M.E."/>
            <person name="Wiebenga A."/>
            <person name="Kun R.S."/>
            <person name="Lubbers R.J."/>
            <person name="Makela M.R."/>
            <person name="Barry K."/>
            <person name="Chovatia M."/>
            <person name="Clum A."/>
            <person name="Daum C."/>
            <person name="Haridas S."/>
            <person name="He G."/>
            <person name="LaButti K."/>
            <person name="Lipzen A."/>
            <person name="Mondo S."/>
            <person name="Riley R."/>
            <person name="Salamov A."/>
            <person name="Simmons B.A."/>
            <person name="Magnuson J.K."/>
            <person name="Henrissat B."/>
            <person name="Mortensen U.H."/>
            <person name="Larsen T.O."/>
            <person name="Devries R.P."/>
            <person name="Grigoriev I.V."/>
            <person name="Machida M."/>
            <person name="Baker S.E."/>
            <person name="Andersen M.R."/>
        </authorList>
    </citation>
    <scope>NUCLEOTIDE SEQUENCE [LARGE SCALE GENOMIC DNA]</scope>
    <source>
        <strain evidence="1 2">CBS 763.97</strain>
    </source>
</reference>
<dbReference type="OrthoDB" id="4470871at2759"/>
<sequence>MQPATERPFKASRFAYRTNTDGLTASNPGAKAGVEDAKESYKCALKMFESADKEAREEYQNNKEAGLTIDTFGTWVMQNDPVWVAQRAEAEARGAALTSAAMFAFGQDYMQKIQQGQSEMAQEAYRAGFTPEVF</sequence>
<evidence type="ECO:0000313" key="2">
    <source>
        <dbReference type="Proteomes" id="UP000326268"/>
    </source>
</evidence>
<protein>
    <submittedName>
        <fullName evidence="1">Uncharacterized protein</fullName>
    </submittedName>
</protein>
<organism evidence="1 2">
    <name type="scientific">Aspergillus caelatus</name>
    <dbReference type="NCBI Taxonomy" id="61420"/>
    <lineage>
        <taxon>Eukaryota</taxon>
        <taxon>Fungi</taxon>
        <taxon>Dikarya</taxon>
        <taxon>Ascomycota</taxon>
        <taxon>Pezizomycotina</taxon>
        <taxon>Eurotiomycetes</taxon>
        <taxon>Eurotiomycetidae</taxon>
        <taxon>Eurotiales</taxon>
        <taxon>Aspergillaceae</taxon>
        <taxon>Aspergillus</taxon>
        <taxon>Aspergillus subgen. Circumdati</taxon>
    </lineage>
</organism>
<gene>
    <name evidence="1" type="ORF">BDV27DRAFT_125929</name>
</gene>
<evidence type="ECO:0000313" key="1">
    <source>
        <dbReference type="EMBL" id="KAE8366052.1"/>
    </source>
</evidence>